<reference evidence="2 3" key="1">
    <citation type="submission" date="2024-05" db="EMBL/GenBank/DDBJ databases">
        <title>Genetic variation in Jamaican populations of the coffee berry borer (Hypothenemus hampei).</title>
        <authorList>
            <person name="Errbii M."/>
            <person name="Myrie A."/>
        </authorList>
    </citation>
    <scope>NUCLEOTIDE SEQUENCE [LARGE SCALE GENOMIC DNA]</scope>
    <source>
        <strain evidence="2">JA-Hopewell-2020-01-JO</strain>
        <tissue evidence="2">Whole body</tissue>
    </source>
</reference>
<feature type="compositionally biased region" description="Polar residues" evidence="1">
    <location>
        <begin position="136"/>
        <end position="152"/>
    </location>
</feature>
<dbReference type="EMBL" id="JBDJPC010000007">
    <property type="protein sequence ID" value="KAL1494108.1"/>
    <property type="molecule type" value="Genomic_DNA"/>
</dbReference>
<evidence type="ECO:0000313" key="2">
    <source>
        <dbReference type="EMBL" id="KAL1494108.1"/>
    </source>
</evidence>
<accession>A0ABD1EJI3</accession>
<proteinExistence type="predicted"/>
<feature type="region of interest" description="Disordered" evidence="1">
    <location>
        <begin position="16"/>
        <end position="111"/>
    </location>
</feature>
<protein>
    <submittedName>
        <fullName evidence="2">Uncharacterized protein</fullName>
    </submittedName>
</protein>
<comment type="caution">
    <text evidence="2">The sequence shown here is derived from an EMBL/GenBank/DDBJ whole genome shotgun (WGS) entry which is preliminary data.</text>
</comment>
<keyword evidence="3" id="KW-1185">Reference proteome</keyword>
<feature type="compositionally biased region" description="Low complexity" evidence="1">
    <location>
        <begin position="23"/>
        <end position="39"/>
    </location>
</feature>
<dbReference type="AlphaFoldDB" id="A0ABD1EJI3"/>
<feature type="region of interest" description="Disordered" evidence="1">
    <location>
        <begin position="136"/>
        <end position="165"/>
    </location>
</feature>
<name>A0ABD1EJI3_HYPHA</name>
<gene>
    <name evidence="2" type="ORF">ABEB36_009759</name>
</gene>
<dbReference type="Proteomes" id="UP001566132">
    <property type="component" value="Unassembled WGS sequence"/>
</dbReference>
<evidence type="ECO:0000256" key="1">
    <source>
        <dbReference type="SAM" id="MobiDB-lite"/>
    </source>
</evidence>
<evidence type="ECO:0000313" key="3">
    <source>
        <dbReference type="Proteomes" id="UP001566132"/>
    </source>
</evidence>
<feature type="compositionally biased region" description="Polar residues" evidence="1">
    <location>
        <begin position="84"/>
        <end position="100"/>
    </location>
</feature>
<organism evidence="2 3">
    <name type="scientific">Hypothenemus hampei</name>
    <name type="common">Coffee berry borer</name>
    <dbReference type="NCBI Taxonomy" id="57062"/>
    <lineage>
        <taxon>Eukaryota</taxon>
        <taxon>Metazoa</taxon>
        <taxon>Ecdysozoa</taxon>
        <taxon>Arthropoda</taxon>
        <taxon>Hexapoda</taxon>
        <taxon>Insecta</taxon>
        <taxon>Pterygota</taxon>
        <taxon>Neoptera</taxon>
        <taxon>Endopterygota</taxon>
        <taxon>Coleoptera</taxon>
        <taxon>Polyphaga</taxon>
        <taxon>Cucujiformia</taxon>
        <taxon>Curculionidae</taxon>
        <taxon>Scolytinae</taxon>
        <taxon>Hypothenemus</taxon>
    </lineage>
</organism>
<sequence>MKIILFPRHACKDFPNFKSFKIDQQQSKDQQQQQQQHQQQQKDEEPQRTATLGKYSSLGRRPLPQTPDEKARSKPPMPKVPVTISGTIPENSFNPSNYRSLQRGGWQDSMTSTFQPGNQFRSLQRGVQPSQFRFNKMQQQQEQGENNSYTPNEENERHLYAVTEL</sequence>